<sequence>MSSNDDSWTLLSQELHGKAEVTDKDTELNNKNLVPTEDTSNKLDPVTAPGKEVTMQTKKEMSLQDAHHPTGESDVESISSDDSDSESESESEEPECISAMELIEISTMKANAVKCQKFTADIANLTLERDRARLMFQDCNIVCQRLVERNEKLELQQKQSTAAMDSLTGTFNQDRREYERKLDILTVRDQRYRQHVHALEARCKRAEEAIAVMTRNHDEALRFCRESYDFIQMQTQKAADQAVRDSLQTSQPARTCSGCGECRGCALCVRRRTEDLPGAALPRRQ</sequence>
<feature type="region of interest" description="Disordered" evidence="1">
    <location>
        <begin position="1"/>
        <end position="95"/>
    </location>
</feature>
<comment type="caution">
    <text evidence="2">The sequence shown here is derived from an EMBL/GenBank/DDBJ whole genome shotgun (WGS) entry which is preliminary data.</text>
</comment>
<feature type="compositionally biased region" description="Acidic residues" evidence="1">
    <location>
        <begin position="73"/>
        <end position="95"/>
    </location>
</feature>
<reference evidence="2 3" key="1">
    <citation type="journal article" date="2018" name="IMA Fungus">
        <title>IMA Genome-F 9: Draft genome sequence of Annulohypoxylon stygium, Aspergillus mulundensis, Berkeleyomyces basicola (syn. Thielaviopsis basicola), Ceratocystis smalleyi, two Cercospora beticola strains, Coleophoma cylindrospora, Fusarium fracticaudum, Phialophora cf. hyalina, and Morchella septimelata.</title>
        <authorList>
            <person name="Wingfield B.D."/>
            <person name="Bills G.F."/>
            <person name="Dong Y."/>
            <person name="Huang W."/>
            <person name="Nel W.J."/>
            <person name="Swalarsk-Parry B.S."/>
            <person name="Vaghefi N."/>
            <person name="Wilken P.M."/>
            <person name="An Z."/>
            <person name="de Beer Z.W."/>
            <person name="De Vos L."/>
            <person name="Chen L."/>
            <person name="Duong T.A."/>
            <person name="Gao Y."/>
            <person name="Hammerbacher A."/>
            <person name="Kikkert J.R."/>
            <person name="Li Y."/>
            <person name="Li H."/>
            <person name="Li K."/>
            <person name="Li Q."/>
            <person name="Liu X."/>
            <person name="Ma X."/>
            <person name="Naidoo K."/>
            <person name="Pethybridge S.J."/>
            <person name="Sun J."/>
            <person name="Steenkamp E.T."/>
            <person name="van der Nest M.A."/>
            <person name="van Wyk S."/>
            <person name="Wingfield M.J."/>
            <person name="Xiong C."/>
            <person name="Yue Q."/>
            <person name="Zhang X."/>
        </authorList>
    </citation>
    <scope>NUCLEOTIDE SEQUENCE [LARGE SCALE GENOMIC DNA]</scope>
    <source>
        <strain evidence="2 3">BP5796</strain>
    </source>
</reference>
<feature type="compositionally biased region" description="Basic and acidic residues" evidence="1">
    <location>
        <begin position="15"/>
        <end position="28"/>
    </location>
</feature>
<feature type="compositionally biased region" description="Basic and acidic residues" evidence="1">
    <location>
        <begin position="57"/>
        <end position="71"/>
    </location>
</feature>
<gene>
    <name evidence="2" type="ORF">BP5796_08117</name>
</gene>
<dbReference type="AlphaFoldDB" id="A0A3D8RDE6"/>
<evidence type="ECO:0000313" key="2">
    <source>
        <dbReference type="EMBL" id="RDW72083.1"/>
    </source>
</evidence>
<keyword evidence="3" id="KW-1185">Reference proteome</keyword>
<evidence type="ECO:0000313" key="3">
    <source>
        <dbReference type="Proteomes" id="UP000256328"/>
    </source>
</evidence>
<evidence type="ECO:0000256" key="1">
    <source>
        <dbReference type="SAM" id="MobiDB-lite"/>
    </source>
</evidence>
<dbReference type="Proteomes" id="UP000256328">
    <property type="component" value="Unassembled WGS sequence"/>
</dbReference>
<dbReference type="OrthoDB" id="10352216at2759"/>
<feature type="compositionally biased region" description="Polar residues" evidence="1">
    <location>
        <begin position="1"/>
        <end position="12"/>
    </location>
</feature>
<proteinExistence type="predicted"/>
<accession>A0A3D8RDE6</accession>
<name>A0A3D8RDE6_9HELO</name>
<dbReference type="EMBL" id="PDLN01000011">
    <property type="protein sequence ID" value="RDW72083.1"/>
    <property type="molecule type" value="Genomic_DNA"/>
</dbReference>
<organism evidence="2 3">
    <name type="scientific">Coleophoma crateriformis</name>
    <dbReference type="NCBI Taxonomy" id="565419"/>
    <lineage>
        <taxon>Eukaryota</taxon>
        <taxon>Fungi</taxon>
        <taxon>Dikarya</taxon>
        <taxon>Ascomycota</taxon>
        <taxon>Pezizomycotina</taxon>
        <taxon>Leotiomycetes</taxon>
        <taxon>Helotiales</taxon>
        <taxon>Dermateaceae</taxon>
        <taxon>Coleophoma</taxon>
    </lineage>
</organism>
<protein>
    <submittedName>
        <fullName evidence="2">Uncharacterized protein</fullName>
    </submittedName>
</protein>